<dbReference type="PROSITE" id="PS51375">
    <property type="entry name" value="PPR"/>
    <property type="match status" value="4"/>
</dbReference>
<sequence length="468" mass="51875">MASYTSNYLRLLSFTKRLSSYVNQGRHDQALSLFHHIQASLALALDPHVFSIVLKSCAAIHRPQLGTAIHAHIAKSSFLSNPFVASALVDMYGKCISILPARNLFDEIPQRNVVVWNAMISLYTHSNRVPDALKLFQLMDIAPDVSTYNSIIAGLAELDDGSFKAIALYRKMREMGLIPNVITLLALLPTCIGVAALNLIKEIQSYAIRNDIDSHPQLSSGLVEAYGRCGCLVNAHNVFWGMKERDVVAWSSIISAYALHGKARTALEMFQQMELAKVQPDGITFLGVLKACSHAGLADEAMDYFARMRTDYGVEASSDHYSCLVDALSRAGRLYEAYQVIREMPVKVTAKAWGALLGACRTYGELELAEIAGKALSEIEPDNPANYVLLARIYASQGRHEEAERMRSEMKEKGVKAAPVCKSLHLIQSCRAETIPTMTNIWRYGVRISFASVFMAFVERVRCLQVAY</sequence>
<dbReference type="EnsemblPlants" id="QL08p037377:mrna">
    <property type="protein sequence ID" value="QL08p037377:mrna"/>
    <property type="gene ID" value="QL08p037377"/>
</dbReference>
<evidence type="ECO:0000256" key="1">
    <source>
        <dbReference type="ARBA" id="ARBA00022737"/>
    </source>
</evidence>
<dbReference type="PANTHER" id="PTHR47926:SF426">
    <property type="entry name" value="TETRATRICOPEPTIDE-LIKE HELICAL DOMAIN SUPERFAMILY, DYW DOMAIN-CONTAINING PROTEIN"/>
    <property type="match status" value="1"/>
</dbReference>
<keyword evidence="5" id="KW-1185">Reference proteome</keyword>
<feature type="repeat" description="PPR" evidence="2">
    <location>
        <begin position="246"/>
        <end position="280"/>
    </location>
</feature>
<keyword evidence="1" id="KW-0677">Repeat</keyword>
<dbReference type="GO" id="GO:0009451">
    <property type="term" value="P:RNA modification"/>
    <property type="evidence" value="ECO:0007669"/>
    <property type="project" value="InterPro"/>
</dbReference>
<dbReference type="FunCoup" id="A0A7N2MCR1">
    <property type="interactions" value="160"/>
</dbReference>
<dbReference type="InterPro" id="IPR046848">
    <property type="entry name" value="E_motif"/>
</dbReference>
<name>A0A7N2MCR1_QUELO</name>
<dbReference type="OMA" id="LFRHMEL"/>
<dbReference type="Gramene" id="QL08p037377:mrna">
    <property type="protein sequence ID" value="QL08p037377:mrna"/>
    <property type="gene ID" value="QL08p037377"/>
</dbReference>
<reference evidence="4 5" key="1">
    <citation type="journal article" date="2016" name="G3 (Bethesda)">
        <title>First Draft Assembly and Annotation of the Genome of a California Endemic Oak Quercus lobata Nee (Fagaceae).</title>
        <authorList>
            <person name="Sork V.L."/>
            <person name="Fitz-Gibbon S.T."/>
            <person name="Puiu D."/>
            <person name="Crepeau M."/>
            <person name="Gugger P.F."/>
            <person name="Sherman R."/>
            <person name="Stevens K."/>
            <person name="Langley C.H."/>
            <person name="Pellegrini M."/>
            <person name="Salzberg S.L."/>
        </authorList>
    </citation>
    <scope>NUCLEOTIDE SEQUENCE [LARGE SCALE GENOMIC DNA]</scope>
    <source>
        <strain evidence="4 5">cv. SW786</strain>
    </source>
</reference>
<evidence type="ECO:0000256" key="3">
    <source>
        <dbReference type="SAM" id="Phobius"/>
    </source>
</evidence>
<feature type="repeat" description="PPR" evidence="2">
    <location>
        <begin position="144"/>
        <end position="179"/>
    </location>
</feature>
<dbReference type="InterPro" id="IPR011990">
    <property type="entry name" value="TPR-like_helical_dom_sf"/>
</dbReference>
<proteinExistence type="predicted"/>
<keyword evidence="3" id="KW-0812">Transmembrane</keyword>
<dbReference type="Pfam" id="PF01535">
    <property type="entry name" value="PPR"/>
    <property type="match status" value="1"/>
</dbReference>
<dbReference type="Pfam" id="PF13041">
    <property type="entry name" value="PPR_2"/>
    <property type="match status" value="2"/>
</dbReference>
<organism evidence="4 5">
    <name type="scientific">Quercus lobata</name>
    <name type="common">Valley oak</name>
    <dbReference type="NCBI Taxonomy" id="97700"/>
    <lineage>
        <taxon>Eukaryota</taxon>
        <taxon>Viridiplantae</taxon>
        <taxon>Streptophyta</taxon>
        <taxon>Embryophyta</taxon>
        <taxon>Tracheophyta</taxon>
        <taxon>Spermatophyta</taxon>
        <taxon>Magnoliopsida</taxon>
        <taxon>eudicotyledons</taxon>
        <taxon>Gunneridae</taxon>
        <taxon>Pentapetalae</taxon>
        <taxon>rosids</taxon>
        <taxon>fabids</taxon>
        <taxon>Fagales</taxon>
        <taxon>Fagaceae</taxon>
        <taxon>Quercus</taxon>
    </lineage>
</organism>
<dbReference type="NCBIfam" id="TIGR00756">
    <property type="entry name" value="PPR"/>
    <property type="match status" value="5"/>
</dbReference>
<dbReference type="InParanoid" id="A0A7N2MCR1"/>
<dbReference type="FunFam" id="1.25.40.10:FF:000344">
    <property type="entry name" value="Pentatricopeptide repeat-containing protein"/>
    <property type="match status" value="1"/>
</dbReference>
<dbReference type="FunFam" id="1.25.40.10:FF:000090">
    <property type="entry name" value="Pentatricopeptide repeat-containing protein, chloroplastic"/>
    <property type="match status" value="1"/>
</dbReference>
<dbReference type="EMBL" id="LRBV02000008">
    <property type="status" value="NOT_ANNOTATED_CDS"/>
    <property type="molecule type" value="Genomic_DNA"/>
</dbReference>
<dbReference type="AlphaFoldDB" id="A0A7N2MCR1"/>
<evidence type="ECO:0000313" key="4">
    <source>
        <dbReference type="EnsemblPlants" id="QL08p037377:mrna"/>
    </source>
</evidence>
<dbReference type="Pfam" id="PF20431">
    <property type="entry name" value="E_motif"/>
    <property type="match status" value="1"/>
</dbReference>
<protein>
    <recommendedName>
        <fullName evidence="6">Pentatricopeptide repeat-containing protein</fullName>
    </recommendedName>
</protein>
<dbReference type="GO" id="GO:0003723">
    <property type="term" value="F:RNA binding"/>
    <property type="evidence" value="ECO:0007669"/>
    <property type="project" value="InterPro"/>
</dbReference>
<dbReference type="Proteomes" id="UP000594261">
    <property type="component" value="Chromosome 8"/>
</dbReference>
<keyword evidence="3" id="KW-0472">Membrane</keyword>
<reference evidence="4" key="2">
    <citation type="submission" date="2021-01" db="UniProtKB">
        <authorList>
            <consortium name="EnsemblPlants"/>
        </authorList>
    </citation>
    <scope>IDENTIFICATION</scope>
</reference>
<feature type="repeat" description="PPR" evidence="2">
    <location>
        <begin position="383"/>
        <end position="417"/>
    </location>
</feature>
<dbReference type="SUPFAM" id="SSF48452">
    <property type="entry name" value="TPR-like"/>
    <property type="match status" value="1"/>
</dbReference>
<dbReference type="PANTHER" id="PTHR47926">
    <property type="entry name" value="PENTATRICOPEPTIDE REPEAT-CONTAINING PROTEIN"/>
    <property type="match status" value="1"/>
</dbReference>
<feature type="repeat" description="PPR" evidence="2">
    <location>
        <begin position="317"/>
        <end position="347"/>
    </location>
</feature>
<evidence type="ECO:0000313" key="5">
    <source>
        <dbReference type="Proteomes" id="UP000594261"/>
    </source>
</evidence>
<dbReference type="InterPro" id="IPR002885">
    <property type="entry name" value="PPR_rpt"/>
</dbReference>
<evidence type="ECO:0008006" key="6">
    <source>
        <dbReference type="Google" id="ProtNLM"/>
    </source>
</evidence>
<keyword evidence="3" id="KW-1133">Transmembrane helix</keyword>
<dbReference type="Gene3D" id="1.25.40.10">
    <property type="entry name" value="Tetratricopeptide repeat domain"/>
    <property type="match status" value="2"/>
</dbReference>
<dbReference type="InterPro" id="IPR046960">
    <property type="entry name" value="PPR_At4g14850-like_plant"/>
</dbReference>
<accession>A0A7N2MCR1</accession>
<feature type="transmembrane region" description="Helical" evidence="3">
    <location>
        <begin position="177"/>
        <end position="200"/>
    </location>
</feature>
<evidence type="ECO:0000256" key="2">
    <source>
        <dbReference type="PROSITE-ProRule" id="PRU00708"/>
    </source>
</evidence>